<evidence type="ECO:0000313" key="8">
    <source>
        <dbReference type="EMBL" id="MBL1095144.1"/>
    </source>
</evidence>
<gene>
    <name evidence="8" type="ORF">JK363_00345</name>
</gene>
<dbReference type="PANTHER" id="PTHR35007">
    <property type="entry name" value="INTEGRAL MEMBRANE PROTEIN-RELATED"/>
    <property type="match status" value="1"/>
</dbReference>
<proteinExistence type="predicted"/>
<evidence type="ECO:0000313" key="9">
    <source>
        <dbReference type="Proteomes" id="UP000634229"/>
    </source>
</evidence>
<evidence type="ECO:0000256" key="4">
    <source>
        <dbReference type="ARBA" id="ARBA00022989"/>
    </source>
</evidence>
<keyword evidence="9" id="KW-1185">Reference proteome</keyword>
<sequence length="271" mass="27905">MSADVVHRLGIVLSAAAAVLCTVMAVLESRRQRTARRRLVALLPGHGSGPPKRPRPWERRRTAAGEGAALAWSASFGALLAGPAVVEGPVGWVLGFAAAYGVRRWQRRRQALGGPSAHGRRSEVAAVRQIPLAADLLTACLAAGAGPRRAAEAVGVSLGGPVGERLARTAAELRLGGEPADAWGRMGALPGARGLARALERAGTTGAPAVEPVSRVAAECRAEQTRKAVKRADRTAVRATAPLTVCFLPAYLLIGLAPVMVGLAGGLMGRG</sequence>
<name>A0ABS1N5E9_9ACTN</name>
<evidence type="ECO:0000256" key="3">
    <source>
        <dbReference type="ARBA" id="ARBA00022692"/>
    </source>
</evidence>
<dbReference type="Proteomes" id="UP000634229">
    <property type="component" value="Unassembled WGS sequence"/>
</dbReference>
<dbReference type="InterPro" id="IPR018076">
    <property type="entry name" value="T2SS_GspF_dom"/>
</dbReference>
<accession>A0ABS1N5E9</accession>
<feature type="transmembrane region" description="Helical" evidence="6">
    <location>
        <begin position="236"/>
        <end position="261"/>
    </location>
</feature>
<keyword evidence="2" id="KW-1003">Cell membrane</keyword>
<evidence type="ECO:0000256" key="6">
    <source>
        <dbReference type="SAM" id="Phobius"/>
    </source>
</evidence>
<dbReference type="EMBL" id="JAERRF010000001">
    <property type="protein sequence ID" value="MBL1095144.1"/>
    <property type="molecule type" value="Genomic_DNA"/>
</dbReference>
<protein>
    <submittedName>
        <fullName evidence="8">Type II secretion system F family protein</fullName>
    </submittedName>
</protein>
<dbReference type="PANTHER" id="PTHR35007:SF3">
    <property type="entry name" value="POSSIBLE CONSERVED ALANINE RICH MEMBRANE PROTEIN"/>
    <property type="match status" value="1"/>
</dbReference>
<evidence type="ECO:0000259" key="7">
    <source>
        <dbReference type="Pfam" id="PF00482"/>
    </source>
</evidence>
<keyword evidence="5 6" id="KW-0472">Membrane</keyword>
<evidence type="ECO:0000256" key="1">
    <source>
        <dbReference type="ARBA" id="ARBA00004651"/>
    </source>
</evidence>
<comment type="caution">
    <text evidence="8">The sequence shown here is derived from an EMBL/GenBank/DDBJ whole genome shotgun (WGS) entry which is preliminary data.</text>
</comment>
<organism evidence="8 9">
    <name type="scientific">Streptomyces coffeae</name>
    <dbReference type="NCBI Taxonomy" id="621382"/>
    <lineage>
        <taxon>Bacteria</taxon>
        <taxon>Bacillati</taxon>
        <taxon>Actinomycetota</taxon>
        <taxon>Actinomycetes</taxon>
        <taxon>Kitasatosporales</taxon>
        <taxon>Streptomycetaceae</taxon>
        <taxon>Streptomyces</taxon>
    </lineage>
</organism>
<keyword evidence="3 6" id="KW-0812">Transmembrane</keyword>
<keyword evidence="4 6" id="KW-1133">Transmembrane helix</keyword>
<evidence type="ECO:0000256" key="5">
    <source>
        <dbReference type="ARBA" id="ARBA00023136"/>
    </source>
</evidence>
<feature type="transmembrane region" description="Helical" evidence="6">
    <location>
        <begin position="6"/>
        <end position="27"/>
    </location>
</feature>
<dbReference type="Pfam" id="PF00482">
    <property type="entry name" value="T2SSF"/>
    <property type="match status" value="1"/>
</dbReference>
<feature type="domain" description="Type II secretion system protein GspF" evidence="7">
    <location>
        <begin position="134"/>
        <end position="256"/>
    </location>
</feature>
<evidence type="ECO:0000256" key="2">
    <source>
        <dbReference type="ARBA" id="ARBA00022475"/>
    </source>
</evidence>
<comment type="subcellular location">
    <subcellularLocation>
        <location evidence="1">Cell membrane</location>
        <topology evidence="1">Multi-pass membrane protein</topology>
    </subcellularLocation>
</comment>
<reference evidence="8 9" key="1">
    <citation type="submission" date="2021-01" db="EMBL/GenBank/DDBJ databases">
        <title>WGS of actinomycetes isolated from Thailand.</title>
        <authorList>
            <person name="Thawai C."/>
        </authorList>
    </citation>
    <scope>NUCLEOTIDE SEQUENCE [LARGE SCALE GENOMIC DNA]</scope>
    <source>
        <strain evidence="8 9">CA1R205</strain>
    </source>
</reference>